<evidence type="ECO:0008006" key="4">
    <source>
        <dbReference type="Google" id="ProtNLM"/>
    </source>
</evidence>
<dbReference type="eggNOG" id="ENOG502ZA05">
    <property type="taxonomic scope" value="Bacteria"/>
</dbReference>
<dbReference type="Pfam" id="PF20367">
    <property type="entry name" value="DUF6662"/>
    <property type="match status" value="2"/>
</dbReference>
<dbReference type="KEGG" id="hna:Hneap_1798"/>
<dbReference type="EMBL" id="CP001801">
    <property type="protein sequence ID" value="ACX96621.1"/>
    <property type="molecule type" value="Genomic_DNA"/>
</dbReference>
<dbReference type="InterPro" id="IPR046603">
    <property type="entry name" value="DUF6662"/>
</dbReference>
<name>D0L1P8_HALNC</name>
<dbReference type="HOGENOM" id="CLU_930451_0_0_6"/>
<feature type="chain" id="PRO_5003009700" description="Lipoprotein" evidence="1">
    <location>
        <begin position="24"/>
        <end position="307"/>
    </location>
</feature>
<evidence type="ECO:0000256" key="1">
    <source>
        <dbReference type="SAM" id="SignalP"/>
    </source>
</evidence>
<organism evidence="2 3">
    <name type="scientific">Halothiobacillus neapolitanus (strain ATCC 23641 / DSM 15147 / CIP 104769 / NCIMB 8539 / c2)</name>
    <name type="common">Thiobacillus neapolitanus</name>
    <dbReference type="NCBI Taxonomy" id="555778"/>
    <lineage>
        <taxon>Bacteria</taxon>
        <taxon>Pseudomonadati</taxon>
        <taxon>Pseudomonadota</taxon>
        <taxon>Gammaproteobacteria</taxon>
        <taxon>Chromatiales</taxon>
        <taxon>Halothiobacillaceae</taxon>
        <taxon>Halothiobacillus</taxon>
    </lineage>
</organism>
<feature type="signal peptide" evidence="1">
    <location>
        <begin position="1"/>
        <end position="23"/>
    </location>
</feature>
<keyword evidence="1" id="KW-0732">Signal</keyword>
<dbReference type="STRING" id="555778.Hneap_1798"/>
<sequence>MSFAAKRSSLAGVVALGLTGAFAPPFIDRAEADENLLGYTIGAETTPKGGNELYLWNTIHKGKRQGSYTADYFRLEYERGLTDTLSGSIYLNGYRHKYSGSPVPGEIDGSLSQTKFSGFSVELKKNILSPYKDDLGVALYGELTYDTVDSITGAAIRGWELETKVIFQKPYLDGQFQWLTNIEFEAETAKDNESGAVESAIAPRLRSGISYRFIPNWYIGAEGWVDMEMLNAAADPAEPGSGGWEFDHWDFFAGPSIHYGGKTWWATLTWAHQFAGSSEESGAQNRTDLHLADHERNELRLKVGYNF</sequence>
<reference evidence="2 3" key="1">
    <citation type="submission" date="2009-10" db="EMBL/GenBank/DDBJ databases">
        <title>Complete sequence of Halothiobacillus neapolitanus c2.</title>
        <authorList>
            <consortium name="US DOE Joint Genome Institute"/>
            <person name="Lucas S."/>
            <person name="Copeland A."/>
            <person name="Lapidus A."/>
            <person name="Glavina del Rio T."/>
            <person name="Tice H."/>
            <person name="Bruce D."/>
            <person name="Goodwin L."/>
            <person name="Pitluck S."/>
            <person name="Davenport K."/>
            <person name="Brettin T."/>
            <person name="Detter J.C."/>
            <person name="Han C."/>
            <person name="Tapia R."/>
            <person name="Larimer F."/>
            <person name="Land M."/>
            <person name="Hauser L."/>
            <person name="Kyrpides N."/>
            <person name="Mikhailova N."/>
            <person name="Kerfeld C."/>
            <person name="Cannon G."/>
            <person name="Heinhort S."/>
        </authorList>
    </citation>
    <scope>NUCLEOTIDE SEQUENCE [LARGE SCALE GENOMIC DNA]</scope>
    <source>
        <strain evidence="3">ATCC 23641 / c2</strain>
    </source>
</reference>
<proteinExistence type="predicted"/>
<gene>
    <name evidence="2" type="ordered locus">Hneap_1798</name>
</gene>
<evidence type="ECO:0000313" key="2">
    <source>
        <dbReference type="EMBL" id="ACX96621.1"/>
    </source>
</evidence>
<dbReference type="RefSeq" id="WP_012824654.1">
    <property type="nucleotide sequence ID" value="NC_013422.1"/>
</dbReference>
<dbReference type="AlphaFoldDB" id="D0L1P8"/>
<protein>
    <recommendedName>
        <fullName evidence="4">Lipoprotein</fullName>
    </recommendedName>
</protein>
<evidence type="ECO:0000313" key="3">
    <source>
        <dbReference type="Proteomes" id="UP000009102"/>
    </source>
</evidence>
<accession>D0L1P8</accession>
<dbReference type="Proteomes" id="UP000009102">
    <property type="component" value="Chromosome"/>
</dbReference>
<dbReference type="OrthoDB" id="3078733at2"/>
<keyword evidence="3" id="KW-1185">Reference proteome</keyword>